<reference evidence="2 3" key="1">
    <citation type="journal article" date="2015" name="Stand. Genomic Sci.">
        <title>Genomic Encyclopedia of Bacterial and Archaeal Type Strains, Phase III: the genomes of soil and plant-associated and newly described type strains.</title>
        <authorList>
            <person name="Whitman W.B."/>
            <person name="Woyke T."/>
            <person name="Klenk H.P."/>
            <person name="Zhou Y."/>
            <person name="Lilburn T.G."/>
            <person name="Beck B.J."/>
            <person name="De Vos P."/>
            <person name="Vandamme P."/>
            <person name="Eisen J.A."/>
            <person name="Garrity G."/>
            <person name="Hugenholtz P."/>
            <person name="Kyrpides N.C."/>
        </authorList>
    </citation>
    <scope>NUCLEOTIDE SEQUENCE [LARGE SCALE GENOMIC DNA]</scope>
    <source>
        <strain evidence="2 3">CGMCC 1.7271</strain>
    </source>
</reference>
<dbReference type="AlphaFoldDB" id="A0A562SVU7"/>
<name>A0A562SVU7_9BACT</name>
<evidence type="ECO:0000259" key="1">
    <source>
        <dbReference type="Pfam" id="PF14344"/>
    </source>
</evidence>
<protein>
    <recommendedName>
        <fullName evidence="1">DUF4397 domain-containing protein</fullName>
    </recommendedName>
</protein>
<dbReference type="Proteomes" id="UP000316167">
    <property type="component" value="Unassembled WGS sequence"/>
</dbReference>
<sequence>MNITSMKKDRKRFVQLLLLLITFSLLYSCKKDVVPGTQMQVFVVNASAGSGSIELLQNLKPVGSFSYITGLSSNATYLNLDSGFSDYRLRLGNTQLASWFYSNTGSRYSLFICDTAASAKLKYFFLTDVLDTSGLGKRSKIRLVHASPDTDTLVLLTTKPSNPLQDSVLIAERPYGGRASASDLTTAALFQNFYADTAVFIKLQNKSTGTIVKQYQLQLAKGGVYSFLVKGYAAKKDADSLSLSVIKHN</sequence>
<dbReference type="InterPro" id="IPR025510">
    <property type="entry name" value="DUF4397"/>
</dbReference>
<evidence type="ECO:0000313" key="3">
    <source>
        <dbReference type="Proteomes" id="UP000316167"/>
    </source>
</evidence>
<gene>
    <name evidence="2" type="ORF">IQ13_0512</name>
</gene>
<evidence type="ECO:0000313" key="2">
    <source>
        <dbReference type="EMBL" id="TWI85352.1"/>
    </source>
</evidence>
<feature type="domain" description="DUF4397" evidence="1">
    <location>
        <begin position="40"/>
        <end position="153"/>
    </location>
</feature>
<keyword evidence="3" id="KW-1185">Reference proteome</keyword>
<accession>A0A562SVU7</accession>
<dbReference type="Pfam" id="PF14344">
    <property type="entry name" value="DUF4397"/>
    <property type="match status" value="1"/>
</dbReference>
<organism evidence="2 3">
    <name type="scientific">Lacibacter cauensis</name>
    <dbReference type="NCBI Taxonomy" id="510947"/>
    <lineage>
        <taxon>Bacteria</taxon>
        <taxon>Pseudomonadati</taxon>
        <taxon>Bacteroidota</taxon>
        <taxon>Chitinophagia</taxon>
        <taxon>Chitinophagales</taxon>
        <taxon>Chitinophagaceae</taxon>
        <taxon>Lacibacter</taxon>
    </lineage>
</organism>
<dbReference type="EMBL" id="VLLE01000002">
    <property type="protein sequence ID" value="TWI85352.1"/>
    <property type="molecule type" value="Genomic_DNA"/>
</dbReference>
<dbReference type="PROSITE" id="PS51257">
    <property type="entry name" value="PROKAR_LIPOPROTEIN"/>
    <property type="match status" value="1"/>
</dbReference>
<comment type="caution">
    <text evidence="2">The sequence shown here is derived from an EMBL/GenBank/DDBJ whole genome shotgun (WGS) entry which is preliminary data.</text>
</comment>
<proteinExistence type="predicted"/>